<name>A0ACB8U911_9APHY</name>
<accession>A0ACB8U911</accession>
<comment type="caution">
    <text evidence="1">The sequence shown here is derived from an EMBL/GenBank/DDBJ whole genome shotgun (WGS) entry which is preliminary data.</text>
</comment>
<proteinExistence type="predicted"/>
<dbReference type="EMBL" id="MU274907">
    <property type="protein sequence ID" value="KAI0090823.1"/>
    <property type="molecule type" value="Genomic_DNA"/>
</dbReference>
<keyword evidence="2" id="KW-1185">Reference proteome</keyword>
<gene>
    <name evidence="1" type="ORF">BDY19DRAFT_887503</name>
</gene>
<reference evidence="1" key="1">
    <citation type="journal article" date="2021" name="Environ. Microbiol.">
        <title>Gene family expansions and transcriptome signatures uncover fungal adaptations to wood decay.</title>
        <authorList>
            <person name="Hage H."/>
            <person name="Miyauchi S."/>
            <person name="Viragh M."/>
            <person name="Drula E."/>
            <person name="Min B."/>
            <person name="Chaduli D."/>
            <person name="Navarro D."/>
            <person name="Favel A."/>
            <person name="Norest M."/>
            <person name="Lesage-Meessen L."/>
            <person name="Balint B."/>
            <person name="Merenyi Z."/>
            <person name="de Eugenio L."/>
            <person name="Morin E."/>
            <person name="Martinez A.T."/>
            <person name="Baldrian P."/>
            <person name="Stursova M."/>
            <person name="Martinez M.J."/>
            <person name="Novotny C."/>
            <person name="Magnuson J.K."/>
            <person name="Spatafora J.W."/>
            <person name="Maurice S."/>
            <person name="Pangilinan J."/>
            <person name="Andreopoulos W."/>
            <person name="LaButti K."/>
            <person name="Hundley H."/>
            <person name="Na H."/>
            <person name="Kuo A."/>
            <person name="Barry K."/>
            <person name="Lipzen A."/>
            <person name="Henrissat B."/>
            <person name="Riley R."/>
            <person name="Ahrendt S."/>
            <person name="Nagy L.G."/>
            <person name="Grigoriev I.V."/>
            <person name="Martin F."/>
            <person name="Rosso M.N."/>
        </authorList>
    </citation>
    <scope>NUCLEOTIDE SEQUENCE</scope>
    <source>
        <strain evidence="1">CBS 384.51</strain>
    </source>
</reference>
<sequence length="311" mass="37681">MASREQELYPRERSRSRDRHHYDRREHSRSRDRYRARDDDRDKVREKEKDERRYRSRSRSPVRRRSRSRSGSRQRRRSRSRSRERQRDGRRKDRSRERRRKSRSRSVSVSSESSSGSEDRDRRHKKKSHKRKRSKDRKERKKEKKDKKKKKSGAASHQWGKYGIINETDIYNKEQEFRAWLVEERVINPETITKDQTKKEFAKFVEDYNTATLPHEKFYDMTSYESRMAALRSGEFVPPRDDGYDPNADLRALQSTHKRKAKDADTYLSREQLMELRKVQAERIEAGKMKLLGMDIKQNMGVRMDGTMFDD</sequence>
<evidence type="ECO:0000313" key="2">
    <source>
        <dbReference type="Proteomes" id="UP001055072"/>
    </source>
</evidence>
<dbReference type="Proteomes" id="UP001055072">
    <property type="component" value="Unassembled WGS sequence"/>
</dbReference>
<evidence type="ECO:0000313" key="1">
    <source>
        <dbReference type="EMBL" id="KAI0090823.1"/>
    </source>
</evidence>
<protein>
    <submittedName>
        <fullName evidence="1">Uncharacterized protein</fullName>
    </submittedName>
</protein>
<organism evidence="1 2">
    <name type="scientific">Irpex rosettiformis</name>
    <dbReference type="NCBI Taxonomy" id="378272"/>
    <lineage>
        <taxon>Eukaryota</taxon>
        <taxon>Fungi</taxon>
        <taxon>Dikarya</taxon>
        <taxon>Basidiomycota</taxon>
        <taxon>Agaricomycotina</taxon>
        <taxon>Agaricomycetes</taxon>
        <taxon>Polyporales</taxon>
        <taxon>Irpicaceae</taxon>
        <taxon>Irpex</taxon>
    </lineage>
</organism>